<keyword evidence="11 14" id="KW-0472">Membrane</keyword>
<keyword evidence="9 14" id="KW-1133">Transmembrane helix</keyword>
<dbReference type="EMBL" id="JBGBPQ010000009">
    <property type="protein sequence ID" value="KAL1519455.1"/>
    <property type="molecule type" value="Genomic_DNA"/>
</dbReference>
<keyword evidence="8" id="KW-0106">Calcium</keyword>
<evidence type="ECO:0000313" key="18">
    <source>
        <dbReference type="EMBL" id="KAL1519455.1"/>
    </source>
</evidence>
<dbReference type="Pfam" id="PF25508">
    <property type="entry name" value="TRPM2"/>
    <property type="match status" value="1"/>
</dbReference>
<keyword evidence="19" id="KW-1185">Reference proteome</keyword>
<feature type="domain" description="TRPM-like" evidence="17">
    <location>
        <begin position="675"/>
        <end position="798"/>
    </location>
</feature>
<dbReference type="Pfam" id="PF00520">
    <property type="entry name" value="Ion_trans"/>
    <property type="match status" value="1"/>
</dbReference>
<feature type="domain" description="TRPM SLOG" evidence="16">
    <location>
        <begin position="265"/>
        <end position="477"/>
    </location>
</feature>
<proteinExistence type="inferred from homology"/>
<gene>
    <name evidence="18" type="ORF">AB1Y20_022976</name>
</gene>
<dbReference type="SUPFAM" id="SSF55811">
    <property type="entry name" value="Nudix"/>
    <property type="match status" value="1"/>
</dbReference>
<keyword evidence="5" id="KW-0109">Calcium transport</keyword>
<dbReference type="GO" id="GO:0005886">
    <property type="term" value="C:plasma membrane"/>
    <property type="evidence" value="ECO:0007669"/>
    <property type="project" value="UniProtKB-SubCell"/>
</dbReference>
<keyword evidence="10" id="KW-0406">Ion transport</keyword>
<evidence type="ECO:0000256" key="4">
    <source>
        <dbReference type="ARBA" id="ARBA00022475"/>
    </source>
</evidence>
<name>A0AB34JCQ1_PRYPA</name>
<keyword evidence="3" id="KW-0813">Transport</keyword>
<comment type="subcellular location">
    <subcellularLocation>
        <location evidence="1">Cell membrane</location>
        <topology evidence="1">Multi-pass membrane protein</topology>
    </subcellularLocation>
</comment>
<keyword evidence="7 14" id="KW-0812">Transmembrane</keyword>
<keyword evidence="6" id="KW-0107">Calcium channel</keyword>
<evidence type="ECO:0000256" key="8">
    <source>
        <dbReference type="ARBA" id="ARBA00022837"/>
    </source>
</evidence>
<evidence type="ECO:0000259" key="15">
    <source>
        <dbReference type="Pfam" id="PF00520"/>
    </source>
</evidence>
<evidence type="ECO:0000256" key="13">
    <source>
        <dbReference type="SAM" id="Coils"/>
    </source>
</evidence>
<sequence>MNRLPSVAYERSFRARIFPRGVVGGMRSNAFGVVEGELHCVTGFCRWTSFYASTEAGVLSIYAAAMEEEEGEQNQPPLAQIDLSSAAVKPMRFACKKHAFRVSGTIVSTPHLAKRSRLDRGGWVGLAGSTAEEMEAWISACVANGASDSRMGNVSNREESQEALLKGLGPASDAALHIKQERRLRVLNERDSELKAARMLQRLVRKVLRKRVEKCSPITFRTAPPFTGRALIADWGRITFGGRMFGGKPLPYFIHLASDRKPFLTQDQYTNSIINMLERHWGVGKATVVISITGSAQDFDMPQRLLKAFKQGLVKAALATNALIVTGGTDSGVMQIAGKAIAEYDAHVPVIGIATWGTVLKRHNLVGCNGDVSDMTPEMKNSKEGGNLEPNHTHFLLIDNGKEGSSAWGGEISFRNSFESEYCRSRSVPRALLVVQGGPGTLSTVLYAVESECPVVLVADSGGVAELLHVFLEAYNDTSSTHYKKGIIPPKFEAMYSSRADMLLRIAEANSGTGRITAFSLSQNQTAELDLHLLNAVINDTAQCKPESRLKLAVEWNRVDVVQRVMADGGQLNMREAVQCAVMNQRIDIIKLLLAHDSSIVQELDVIELYRSLLYTERIFRNSATFTEQLESPLAYSARNTPTTVFLYTTLLVPFLKEYFPGLEERCDSTPHPRKARLTVDDIFIWAVLIGNFELAELTWLAGATSGSATTGRATAEPIRLALLAAYASRKAANIDITEETRYLDNAARYEQWAFAVLSKCESHEDATWVLRRPSEEGWPHSLMHVATQTNSKLFVGHRYVQTIVDESFRGNMSGSSWALPQEGCPHRHAVLDTADSLGVADHTHGSLFHEPRKIKFLFARLSYFCYCINYFLYITKRSADLMENRMEMTFEDWIFFGWSFTLLLDELHQWIDDARKGDWRSHFASFANVIDVGMWTLLALANALRFYASYACDSLLPSRERALGAVEWEYRPARFELPYAAHAVRSLRGSDFGDDADDDADAPAHGILYEGSCLSQDFSHVILSTVVILAVIRPIDAFLVNRKFGVLSIIMMRLKDDILVFITYAFMFIVAFGTAFVGLMPGLGDGPFAVNGAFYVPFWSMYGEFGDLADVGAAGGWLSTSLLWLYTFAAQIVLVNLLIAMMTETYESVKENADNEWRFQRVSTIDEAASAPAIPPPLSLPILLVEMVQELMRYFFSFEFNSRLVDIGKIGSLSLFDMMDKEKRVGNPRPDLVWLTNLGDEWASRRKNDQRLHLEELKMMGESTYAKLLENQACEILLGLAGGRNAGAMAPPTRSNAGASSIAEEQLRARLKDANEVSKKREDEIRKLKAMMTEIETKEQTESADLKQSALLLQEERQANALMRAELERLSVTLQGRAHQRARTPHPKYPARAVVPNHLVSWSVMWRDYAPVEFTDDSILKQEDDTSDAHKVDWNAVYSAEGTLIFNAKSRPLNPRGRTGIAGRGLLPHWGPNFLSFPIVTRYEPTSGQLEVMAILQSNAEWILPSGPISTLQETHHSTIARELSDVLTERASGSALVSDLFRTSTLVFQGYLDDTRNTDHAWLECNAYHFHCSVELAHLLPLSRRDNVVSTLPVWIDVNESNSRFMKLIDTQRKWVQMAVKQSRLPTKEVRESRARLSAVS</sequence>
<dbReference type="Gene3D" id="3.40.50.450">
    <property type="match status" value="1"/>
</dbReference>
<feature type="transmembrane region" description="Helical" evidence="14">
    <location>
        <begin position="1124"/>
        <end position="1143"/>
    </location>
</feature>
<dbReference type="GO" id="GO:0005262">
    <property type="term" value="F:calcium channel activity"/>
    <property type="evidence" value="ECO:0007669"/>
    <property type="project" value="UniProtKB-KW"/>
</dbReference>
<dbReference type="InterPro" id="IPR015797">
    <property type="entry name" value="NUDIX_hydrolase-like_dom_sf"/>
</dbReference>
<protein>
    <submittedName>
        <fullName evidence="18">Uncharacterized protein</fullName>
    </submittedName>
</protein>
<evidence type="ECO:0000259" key="17">
    <source>
        <dbReference type="Pfam" id="PF25508"/>
    </source>
</evidence>
<evidence type="ECO:0000256" key="1">
    <source>
        <dbReference type="ARBA" id="ARBA00004651"/>
    </source>
</evidence>
<evidence type="ECO:0000256" key="9">
    <source>
        <dbReference type="ARBA" id="ARBA00022989"/>
    </source>
</evidence>
<dbReference type="Pfam" id="PF18139">
    <property type="entry name" value="LSDAT_euk"/>
    <property type="match status" value="1"/>
</dbReference>
<feature type="domain" description="Ion transport" evidence="15">
    <location>
        <begin position="1019"/>
        <end position="1154"/>
    </location>
</feature>
<evidence type="ECO:0000259" key="16">
    <source>
        <dbReference type="Pfam" id="PF18139"/>
    </source>
</evidence>
<organism evidence="18 19">
    <name type="scientific">Prymnesium parvum</name>
    <name type="common">Toxic golden alga</name>
    <dbReference type="NCBI Taxonomy" id="97485"/>
    <lineage>
        <taxon>Eukaryota</taxon>
        <taxon>Haptista</taxon>
        <taxon>Haptophyta</taxon>
        <taxon>Prymnesiophyceae</taxon>
        <taxon>Prymnesiales</taxon>
        <taxon>Prymnesiaceae</taxon>
        <taxon>Prymnesium</taxon>
    </lineage>
</organism>
<dbReference type="InterPro" id="IPR057366">
    <property type="entry name" value="TRPM-like"/>
</dbReference>
<dbReference type="Proteomes" id="UP001515480">
    <property type="component" value="Unassembled WGS sequence"/>
</dbReference>
<evidence type="ECO:0000313" key="19">
    <source>
        <dbReference type="Proteomes" id="UP001515480"/>
    </source>
</evidence>
<dbReference type="Gene3D" id="3.90.79.10">
    <property type="entry name" value="Nucleoside Triphosphate Pyrophosphohydrolase"/>
    <property type="match status" value="1"/>
</dbReference>
<dbReference type="InterPro" id="IPR041491">
    <property type="entry name" value="TRPM_SLOG"/>
</dbReference>
<evidence type="ECO:0000256" key="2">
    <source>
        <dbReference type="ARBA" id="ARBA00009501"/>
    </source>
</evidence>
<evidence type="ECO:0000256" key="12">
    <source>
        <dbReference type="ARBA" id="ARBA00023303"/>
    </source>
</evidence>
<dbReference type="InterPro" id="IPR005821">
    <property type="entry name" value="Ion_trans_dom"/>
</dbReference>
<comment type="caution">
    <text evidence="18">The sequence shown here is derived from an EMBL/GenBank/DDBJ whole genome shotgun (WGS) entry which is preliminary data.</text>
</comment>
<keyword evidence="4" id="KW-1003">Cell membrane</keyword>
<evidence type="ECO:0000256" key="14">
    <source>
        <dbReference type="SAM" id="Phobius"/>
    </source>
</evidence>
<dbReference type="InterPro" id="IPR050927">
    <property type="entry name" value="TRPM"/>
</dbReference>
<keyword evidence="13" id="KW-0175">Coiled coil</keyword>
<keyword evidence="12" id="KW-0407">Ion channel</keyword>
<feature type="transmembrane region" description="Helical" evidence="14">
    <location>
        <begin position="857"/>
        <end position="874"/>
    </location>
</feature>
<accession>A0AB34JCQ1</accession>
<comment type="similarity">
    <text evidence="2">Belongs to the transient receptor (TC 1.A.4) family. LTrpC subfamily. TRPM2 sub-subfamily.</text>
</comment>
<evidence type="ECO:0000256" key="11">
    <source>
        <dbReference type="ARBA" id="ARBA00023136"/>
    </source>
</evidence>
<evidence type="ECO:0000256" key="7">
    <source>
        <dbReference type="ARBA" id="ARBA00022692"/>
    </source>
</evidence>
<feature type="transmembrane region" description="Helical" evidence="14">
    <location>
        <begin position="1060"/>
        <end position="1081"/>
    </location>
</feature>
<dbReference type="Pfam" id="PF25969">
    <property type="entry name" value="NUDT9_N"/>
    <property type="match status" value="1"/>
</dbReference>
<evidence type="ECO:0000256" key="3">
    <source>
        <dbReference type="ARBA" id="ARBA00022448"/>
    </source>
</evidence>
<reference evidence="18 19" key="1">
    <citation type="journal article" date="2024" name="Science">
        <title>Giant polyketide synthase enzymes in the biosynthesis of giant marine polyether toxins.</title>
        <authorList>
            <person name="Fallon T.R."/>
            <person name="Shende V.V."/>
            <person name="Wierzbicki I.H."/>
            <person name="Pendleton A.L."/>
            <person name="Watervoot N.F."/>
            <person name="Auber R.P."/>
            <person name="Gonzalez D.J."/>
            <person name="Wisecaver J.H."/>
            <person name="Moore B.S."/>
        </authorList>
    </citation>
    <scope>NUCLEOTIDE SEQUENCE [LARGE SCALE GENOMIC DNA]</scope>
    <source>
        <strain evidence="18 19">12B1</strain>
    </source>
</reference>
<evidence type="ECO:0000256" key="10">
    <source>
        <dbReference type="ARBA" id="ARBA00023065"/>
    </source>
</evidence>
<evidence type="ECO:0000256" key="6">
    <source>
        <dbReference type="ARBA" id="ARBA00022673"/>
    </source>
</evidence>
<dbReference type="PANTHER" id="PTHR13800:SF1">
    <property type="entry name" value="TRANSIENT RECEPTOR POTENTIAL CATION CHANNEL TRPM"/>
    <property type="match status" value="1"/>
</dbReference>
<dbReference type="PANTHER" id="PTHR13800">
    <property type="entry name" value="TRANSIENT RECEPTOR POTENTIAL CATION CHANNEL, SUBFAMILY M, MEMBER 6"/>
    <property type="match status" value="1"/>
</dbReference>
<feature type="coiled-coil region" evidence="13">
    <location>
        <begin position="1305"/>
        <end position="1374"/>
    </location>
</feature>
<evidence type="ECO:0000256" key="5">
    <source>
        <dbReference type="ARBA" id="ARBA00022568"/>
    </source>
</evidence>
<dbReference type="SUPFAM" id="SSF102405">
    <property type="entry name" value="MCP/YpsA-like"/>
    <property type="match status" value="1"/>
</dbReference>